<protein>
    <submittedName>
        <fullName evidence="2">Uncharacterized protein</fullName>
    </submittedName>
</protein>
<feature type="transmembrane region" description="Helical" evidence="1">
    <location>
        <begin position="12"/>
        <end position="31"/>
    </location>
</feature>
<gene>
    <name evidence="2" type="ORF">BAGA_27010</name>
</gene>
<sequence>MIAMPFYLLLEWLGPIIEIFGYLLLLYYLLFDEVFTEYVLLLLSATMLYGSFLSVGVVLLEEWSMKKQNSIKDFTFLLLWSLTESFWYRPLTVWFRFFRAFPKPIPHKRLGENEAKITRTSIFRTFLVAS</sequence>
<organism evidence="2 3">
    <name type="scientific">Bacillus gaemokensis</name>
    <dbReference type="NCBI Taxonomy" id="574375"/>
    <lineage>
        <taxon>Bacteria</taxon>
        <taxon>Bacillati</taxon>
        <taxon>Bacillota</taxon>
        <taxon>Bacilli</taxon>
        <taxon>Bacillales</taxon>
        <taxon>Bacillaceae</taxon>
        <taxon>Bacillus</taxon>
        <taxon>Bacillus cereus group</taxon>
    </lineage>
</organism>
<keyword evidence="3" id="KW-1185">Reference proteome</keyword>
<keyword evidence="1" id="KW-0812">Transmembrane</keyword>
<dbReference type="eggNOG" id="COG1215">
    <property type="taxonomic scope" value="Bacteria"/>
</dbReference>
<keyword evidence="1" id="KW-1133">Transmembrane helix</keyword>
<dbReference type="STRING" id="574375.AZF08_18740"/>
<dbReference type="Proteomes" id="UP000027778">
    <property type="component" value="Unassembled WGS sequence"/>
</dbReference>
<dbReference type="EMBL" id="JOTM01000007">
    <property type="protein sequence ID" value="KEK24393.1"/>
    <property type="molecule type" value="Genomic_DNA"/>
</dbReference>
<accession>A0A073KPT9</accession>
<evidence type="ECO:0000313" key="3">
    <source>
        <dbReference type="Proteomes" id="UP000027778"/>
    </source>
</evidence>
<proteinExistence type="predicted"/>
<feature type="transmembrane region" description="Helical" evidence="1">
    <location>
        <begin position="37"/>
        <end position="60"/>
    </location>
</feature>
<name>A0A073KPT9_9BACI</name>
<evidence type="ECO:0000313" key="2">
    <source>
        <dbReference type="EMBL" id="KEK24393.1"/>
    </source>
</evidence>
<comment type="caution">
    <text evidence="2">The sequence shown here is derived from an EMBL/GenBank/DDBJ whole genome shotgun (WGS) entry which is preliminary data.</text>
</comment>
<dbReference type="AlphaFoldDB" id="A0A073KPT9"/>
<keyword evidence="1" id="KW-0472">Membrane</keyword>
<evidence type="ECO:0000256" key="1">
    <source>
        <dbReference type="SAM" id="Phobius"/>
    </source>
</evidence>
<reference evidence="2 3" key="1">
    <citation type="submission" date="2014-06" db="EMBL/GenBank/DDBJ databases">
        <title>Draft genome sequence of Bacillus gaemokensis JCM 15801 (MCCC 1A00707).</title>
        <authorList>
            <person name="Lai Q."/>
            <person name="Liu Y."/>
            <person name="Shao Z."/>
        </authorList>
    </citation>
    <scope>NUCLEOTIDE SEQUENCE [LARGE SCALE GENOMIC DNA]</scope>
    <source>
        <strain evidence="2 3">JCM 15801</strain>
    </source>
</reference>